<feature type="region of interest" description="Disordered" evidence="1">
    <location>
        <begin position="1"/>
        <end position="56"/>
    </location>
</feature>
<name>A0A183ECH8_9BILA</name>
<dbReference type="WBParaSite" id="GPUH_0001869401-mRNA-1">
    <property type="protein sequence ID" value="GPUH_0001869401-mRNA-1"/>
    <property type="gene ID" value="GPUH_0001869401"/>
</dbReference>
<dbReference type="AlphaFoldDB" id="A0A183ECH8"/>
<evidence type="ECO:0000313" key="2">
    <source>
        <dbReference type="EMBL" id="VDN32229.1"/>
    </source>
</evidence>
<dbReference type="Proteomes" id="UP000271098">
    <property type="component" value="Unassembled WGS sequence"/>
</dbReference>
<accession>A0A183ECH8</accession>
<sequence>MDKGQSKPKARRFENASGVGSRFAPGWMDKGQSKPKAYHGRLSDRTHSNQRVERDRKRELSEDFLRYEVHKNPEQLMEVINIIFDKAVEEPAFCALYRCGYKPIVASRLTLDVKVSKEWIQKAGKNEGRRQE</sequence>
<protein>
    <submittedName>
        <fullName evidence="4">Transposase</fullName>
    </submittedName>
</protein>
<organism evidence="4">
    <name type="scientific">Gongylonema pulchrum</name>
    <dbReference type="NCBI Taxonomy" id="637853"/>
    <lineage>
        <taxon>Eukaryota</taxon>
        <taxon>Metazoa</taxon>
        <taxon>Ecdysozoa</taxon>
        <taxon>Nematoda</taxon>
        <taxon>Chromadorea</taxon>
        <taxon>Rhabditida</taxon>
        <taxon>Spirurina</taxon>
        <taxon>Spiruromorpha</taxon>
        <taxon>Spiruroidea</taxon>
        <taxon>Gongylonematidae</taxon>
        <taxon>Gongylonema</taxon>
    </lineage>
</organism>
<dbReference type="Gene3D" id="1.25.40.180">
    <property type="match status" value="1"/>
</dbReference>
<feature type="compositionally biased region" description="Basic residues" evidence="1">
    <location>
        <begin position="1"/>
        <end position="10"/>
    </location>
</feature>
<evidence type="ECO:0000256" key="1">
    <source>
        <dbReference type="SAM" id="MobiDB-lite"/>
    </source>
</evidence>
<feature type="compositionally biased region" description="Basic and acidic residues" evidence="1">
    <location>
        <begin position="41"/>
        <end position="56"/>
    </location>
</feature>
<dbReference type="EMBL" id="UYRT01087153">
    <property type="protein sequence ID" value="VDN32229.1"/>
    <property type="molecule type" value="Genomic_DNA"/>
</dbReference>
<evidence type="ECO:0000313" key="3">
    <source>
        <dbReference type="Proteomes" id="UP000271098"/>
    </source>
</evidence>
<reference evidence="2 3" key="2">
    <citation type="submission" date="2018-11" db="EMBL/GenBank/DDBJ databases">
        <authorList>
            <consortium name="Pathogen Informatics"/>
        </authorList>
    </citation>
    <scope>NUCLEOTIDE SEQUENCE [LARGE SCALE GENOMIC DNA]</scope>
</reference>
<proteinExistence type="predicted"/>
<keyword evidence="3" id="KW-1185">Reference proteome</keyword>
<gene>
    <name evidence="2" type="ORF">GPUH_LOCUS18669</name>
</gene>
<reference evidence="4" key="1">
    <citation type="submission" date="2016-06" db="UniProtKB">
        <authorList>
            <consortium name="WormBaseParasite"/>
        </authorList>
    </citation>
    <scope>IDENTIFICATION</scope>
</reference>
<dbReference type="OrthoDB" id="514777at2759"/>
<evidence type="ECO:0000313" key="4">
    <source>
        <dbReference type="WBParaSite" id="GPUH_0001869401-mRNA-1"/>
    </source>
</evidence>